<sequence length="285" mass="30532">MKNKFNLNQKVILITGAAGGIGAACAKEFYRQGAQLVLSDVSAEALERSAAAFDPARVLIQVLDVSDMAATKVAVANSIEKFGRLDIVFANAGVAWQTPKTIATASEEEFEKIIEIDLLGVWRTVGAALPEIVKSQGQVLVTSSIYAFANGVLNAPYAMSKSGVESFGRSLRAELAGTGASASVLYPGWIQTPMTTVAFGANATASTLIEKAFPAALRQLITPEIVATAVAQGLSRRAARIIVPRRWSPMSALRGLLNIYTDRMFDKREDLQKLIKRAENEAQNT</sequence>
<dbReference type="EMBL" id="PQGG01000009">
    <property type="protein sequence ID" value="POP53997.1"/>
    <property type="molecule type" value="Genomic_DNA"/>
</dbReference>
<keyword evidence="2" id="KW-0560">Oxidoreductase</keyword>
<feature type="domain" description="Ketoreductase" evidence="4">
    <location>
        <begin position="10"/>
        <end position="192"/>
    </location>
</feature>
<organism evidence="5 6">
    <name type="scientific">Zhongshania marina</name>
    <dbReference type="NCBI Taxonomy" id="2304603"/>
    <lineage>
        <taxon>Bacteria</taxon>
        <taxon>Pseudomonadati</taxon>
        <taxon>Pseudomonadota</taxon>
        <taxon>Gammaproteobacteria</taxon>
        <taxon>Cellvibrionales</taxon>
        <taxon>Spongiibacteraceae</taxon>
        <taxon>Zhongshania</taxon>
    </lineage>
</organism>
<evidence type="ECO:0000256" key="3">
    <source>
        <dbReference type="RuleBase" id="RU000363"/>
    </source>
</evidence>
<dbReference type="PROSITE" id="PS51257">
    <property type="entry name" value="PROKAR_LIPOPROTEIN"/>
    <property type="match status" value="1"/>
</dbReference>
<dbReference type="OrthoDB" id="335726at2"/>
<dbReference type="PANTHER" id="PTHR44196:SF1">
    <property type="entry name" value="DEHYDROGENASE_REDUCTASE SDR FAMILY MEMBER 7B"/>
    <property type="match status" value="1"/>
</dbReference>
<proteinExistence type="inferred from homology"/>
<dbReference type="PANTHER" id="PTHR44196">
    <property type="entry name" value="DEHYDROGENASE/REDUCTASE SDR FAMILY MEMBER 7B"/>
    <property type="match status" value="1"/>
</dbReference>
<dbReference type="PROSITE" id="PS00061">
    <property type="entry name" value="ADH_SHORT"/>
    <property type="match status" value="1"/>
</dbReference>
<dbReference type="Proteomes" id="UP000237222">
    <property type="component" value="Unassembled WGS sequence"/>
</dbReference>
<dbReference type="CDD" id="cd05233">
    <property type="entry name" value="SDR_c"/>
    <property type="match status" value="1"/>
</dbReference>
<comment type="caution">
    <text evidence="5">The sequence shown here is derived from an EMBL/GenBank/DDBJ whole genome shotgun (WGS) entry which is preliminary data.</text>
</comment>
<reference evidence="5" key="1">
    <citation type="submission" date="2018-01" db="EMBL/GenBank/DDBJ databases">
        <authorList>
            <person name="Yu X.-D."/>
        </authorList>
    </citation>
    <scope>NUCLEOTIDE SEQUENCE</scope>
    <source>
        <strain evidence="5">ZX-21</strain>
    </source>
</reference>
<accession>A0A2S4HJ30</accession>
<dbReference type="InterPro" id="IPR002347">
    <property type="entry name" value="SDR_fam"/>
</dbReference>
<evidence type="ECO:0000259" key="4">
    <source>
        <dbReference type="SMART" id="SM00822"/>
    </source>
</evidence>
<gene>
    <name evidence="5" type="ORF">C0068_03930</name>
</gene>
<dbReference type="AlphaFoldDB" id="A0A2S4HJ30"/>
<dbReference type="Gene3D" id="3.40.50.720">
    <property type="entry name" value="NAD(P)-binding Rossmann-like Domain"/>
    <property type="match status" value="1"/>
</dbReference>
<dbReference type="SUPFAM" id="SSF51735">
    <property type="entry name" value="NAD(P)-binding Rossmann-fold domains"/>
    <property type="match status" value="1"/>
</dbReference>
<dbReference type="PRINTS" id="PR00081">
    <property type="entry name" value="GDHRDH"/>
</dbReference>
<dbReference type="SMART" id="SM00822">
    <property type="entry name" value="PKS_KR"/>
    <property type="match status" value="1"/>
</dbReference>
<dbReference type="InterPro" id="IPR057326">
    <property type="entry name" value="KR_dom"/>
</dbReference>
<evidence type="ECO:0000256" key="2">
    <source>
        <dbReference type="ARBA" id="ARBA00023002"/>
    </source>
</evidence>
<dbReference type="InterPro" id="IPR036291">
    <property type="entry name" value="NAD(P)-bd_dom_sf"/>
</dbReference>
<dbReference type="InterPro" id="IPR020904">
    <property type="entry name" value="Sc_DH/Rdtase_CS"/>
</dbReference>
<dbReference type="GO" id="GO:0016020">
    <property type="term" value="C:membrane"/>
    <property type="evidence" value="ECO:0007669"/>
    <property type="project" value="TreeGrafter"/>
</dbReference>
<comment type="similarity">
    <text evidence="1 3">Belongs to the short-chain dehydrogenases/reductases (SDR) family.</text>
</comment>
<dbReference type="PRINTS" id="PR00080">
    <property type="entry name" value="SDRFAMILY"/>
</dbReference>
<dbReference type="RefSeq" id="WP_103683195.1">
    <property type="nucleotide sequence ID" value="NZ_PQGG01000009.1"/>
</dbReference>
<evidence type="ECO:0000256" key="1">
    <source>
        <dbReference type="ARBA" id="ARBA00006484"/>
    </source>
</evidence>
<evidence type="ECO:0000313" key="5">
    <source>
        <dbReference type="EMBL" id="POP53997.1"/>
    </source>
</evidence>
<protein>
    <submittedName>
        <fullName evidence="5">Short-chain dehydrogenase</fullName>
    </submittedName>
</protein>
<evidence type="ECO:0000313" key="6">
    <source>
        <dbReference type="Proteomes" id="UP000237222"/>
    </source>
</evidence>
<dbReference type="GO" id="GO:0016491">
    <property type="term" value="F:oxidoreductase activity"/>
    <property type="evidence" value="ECO:0007669"/>
    <property type="project" value="UniProtKB-KW"/>
</dbReference>
<dbReference type="Pfam" id="PF00106">
    <property type="entry name" value="adh_short"/>
    <property type="match status" value="1"/>
</dbReference>
<name>A0A2S4HJ30_9GAMM</name>